<dbReference type="InterPro" id="IPR019920">
    <property type="entry name" value="F420-binding_dom_put"/>
</dbReference>
<dbReference type="InterPro" id="IPR052019">
    <property type="entry name" value="F420H2_bilvrd_red/Heme_oxyg"/>
</dbReference>
<keyword evidence="1" id="KW-0560">Oxidoreductase</keyword>
<sequence length="143" mass="15581">MAIPSAPDSTQDTAPDPRFSPAALEFLTERHLASLSTPLHSGRIHAVPTGFTVTGSTAWVITSGPSQKVQNVRRAGTASICQIDGARWLTLIGPATVLEDPDSVREAERRYAARYRVPRVNPLRVVIEVRIEKILGSRSISLR</sequence>
<gene>
    <name evidence="3" type="ORF">GIS00_16635</name>
</gene>
<dbReference type="InterPro" id="IPR012349">
    <property type="entry name" value="Split_barrel_FMN-bd"/>
</dbReference>
<dbReference type="InterPro" id="IPR011576">
    <property type="entry name" value="Pyridox_Oxase_N"/>
</dbReference>
<feature type="domain" description="Pyridoxamine 5'-phosphate oxidase N-terminal" evidence="2">
    <location>
        <begin position="20"/>
        <end position="135"/>
    </location>
</feature>
<dbReference type="GO" id="GO:0016627">
    <property type="term" value="F:oxidoreductase activity, acting on the CH-CH group of donors"/>
    <property type="evidence" value="ECO:0007669"/>
    <property type="project" value="TreeGrafter"/>
</dbReference>
<evidence type="ECO:0000256" key="1">
    <source>
        <dbReference type="ARBA" id="ARBA00023002"/>
    </source>
</evidence>
<dbReference type="EMBL" id="WLYK01000006">
    <property type="protein sequence ID" value="MTD15561.1"/>
    <property type="molecule type" value="Genomic_DNA"/>
</dbReference>
<organism evidence="3 4">
    <name type="scientific">Nakamurella alba</name>
    <dbReference type="NCBI Taxonomy" id="2665158"/>
    <lineage>
        <taxon>Bacteria</taxon>
        <taxon>Bacillati</taxon>
        <taxon>Actinomycetota</taxon>
        <taxon>Actinomycetes</taxon>
        <taxon>Nakamurellales</taxon>
        <taxon>Nakamurellaceae</taxon>
        <taxon>Nakamurella</taxon>
    </lineage>
</organism>
<comment type="caution">
    <text evidence="3">The sequence shown here is derived from an EMBL/GenBank/DDBJ whole genome shotgun (WGS) entry which is preliminary data.</text>
</comment>
<evidence type="ECO:0000259" key="2">
    <source>
        <dbReference type="Pfam" id="PF01243"/>
    </source>
</evidence>
<protein>
    <submittedName>
        <fullName evidence="3">TIGR03618 family F420-dependent PPOX class oxidoreductase</fullName>
    </submittedName>
</protein>
<evidence type="ECO:0000313" key="4">
    <source>
        <dbReference type="Proteomes" id="UP000460221"/>
    </source>
</evidence>
<dbReference type="Pfam" id="PF01243">
    <property type="entry name" value="PNPOx_N"/>
    <property type="match status" value="1"/>
</dbReference>
<keyword evidence="4" id="KW-1185">Reference proteome</keyword>
<evidence type="ECO:0000313" key="3">
    <source>
        <dbReference type="EMBL" id="MTD15561.1"/>
    </source>
</evidence>
<dbReference type="AlphaFoldDB" id="A0A7K1FN16"/>
<dbReference type="PANTHER" id="PTHR35176:SF1">
    <property type="entry name" value="F420H(2)-DEPENDENT BILIVERDIN REDUCTASE"/>
    <property type="match status" value="1"/>
</dbReference>
<name>A0A7K1FN16_9ACTN</name>
<reference evidence="3 4" key="1">
    <citation type="submission" date="2019-11" db="EMBL/GenBank/DDBJ databases">
        <authorList>
            <person name="Jiang L.-Q."/>
        </authorList>
    </citation>
    <scope>NUCLEOTIDE SEQUENCE [LARGE SCALE GENOMIC DNA]</scope>
    <source>
        <strain evidence="3 4">YIM 132087</strain>
    </source>
</reference>
<dbReference type="RefSeq" id="WP_154769542.1">
    <property type="nucleotide sequence ID" value="NZ_WLYK01000006.1"/>
</dbReference>
<dbReference type="GO" id="GO:0005829">
    <property type="term" value="C:cytosol"/>
    <property type="evidence" value="ECO:0007669"/>
    <property type="project" value="TreeGrafter"/>
</dbReference>
<accession>A0A7K1FN16</accession>
<dbReference type="PANTHER" id="PTHR35176">
    <property type="entry name" value="HEME OXYGENASE HI_0854-RELATED"/>
    <property type="match status" value="1"/>
</dbReference>
<dbReference type="SUPFAM" id="SSF50475">
    <property type="entry name" value="FMN-binding split barrel"/>
    <property type="match status" value="1"/>
</dbReference>
<dbReference type="NCBIfam" id="TIGR03618">
    <property type="entry name" value="Rv1155_F420"/>
    <property type="match status" value="1"/>
</dbReference>
<dbReference type="Gene3D" id="2.30.110.10">
    <property type="entry name" value="Electron Transport, Fmn-binding Protein, Chain A"/>
    <property type="match status" value="1"/>
</dbReference>
<dbReference type="GO" id="GO:0070967">
    <property type="term" value="F:coenzyme F420 binding"/>
    <property type="evidence" value="ECO:0007669"/>
    <property type="project" value="TreeGrafter"/>
</dbReference>
<proteinExistence type="predicted"/>
<dbReference type="Proteomes" id="UP000460221">
    <property type="component" value="Unassembled WGS sequence"/>
</dbReference>